<dbReference type="GO" id="GO:0004620">
    <property type="term" value="F:phospholipase activity"/>
    <property type="evidence" value="ECO:0007669"/>
    <property type="project" value="TreeGrafter"/>
</dbReference>
<evidence type="ECO:0008006" key="3">
    <source>
        <dbReference type="Google" id="ProtNLM"/>
    </source>
</evidence>
<proteinExistence type="predicted"/>
<dbReference type="GO" id="GO:0030149">
    <property type="term" value="P:sphingolipid catabolic process"/>
    <property type="evidence" value="ECO:0007669"/>
    <property type="project" value="TreeGrafter"/>
</dbReference>
<protein>
    <recommendedName>
        <fullName evidence="3">Ankyrin repeat domain-containing protein</fullName>
    </recommendedName>
</protein>
<dbReference type="InterPro" id="IPR036770">
    <property type="entry name" value="Ankyrin_rpt-contain_sf"/>
</dbReference>
<dbReference type="PANTHER" id="PTHR12393">
    <property type="entry name" value="SPHINGOMYELIN PHOSPHODIESTERASE RELATED"/>
    <property type="match status" value="1"/>
</dbReference>
<evidence type="ECO:0000313" key="2">
    <source>
        <dbReference type="Proteomes" id="UP000236333"/>
    </source>
</evidence>
<dbReference type="Proteomes" id="UP000236333">
    <property type="component" value="Unassembled WGS sequence"/>
</dbReference>
<dbReference type="OrthoDB" id="67499at2759"/>
<dbReference type="GO" id="GO:0005783">
    <property type="term" value="C:endoplasmic reticulum"/>
    <property type="evidence" value="ECO:0007669"/>
    <property type="project" value="TreeGrafter"/>
</dbReference>
<dbReference type="SUPFAM" id="SSF140860">
    <property type="entry name" value="Pseudo ankyrin repeat-like"/>
    <property type="match status" value="1"/>
</dbReference>
<dbReference type="SUPFAM" id="SSF48403">
    <property type="entry name" value="Ankyrin repeat"/>
    <property type="match status" value="1"/>
</dbReference>
<sequence>MDHPEIWVPDILDLLAGHLPGNSLPFLRLVDKATAAHFAAFRTVRLSELIPPREFVWFLSSSIIRSLNSAAHRHIATLAARSGSIENLTAILTMPVALPDWRHCVLDAAARAGHMDVFHFLLEFYSTTARTDAALLGAAADAGQSIAVCDEIASATGNRDFWTAAIRAASGGHVGLMDHLLGLGKEGVLEEGVVNEMLLIIAAASGCDLRTLQRLKMTYGPAFVQAMPRLPAAAARSDVEFKEKILWLEAQGCDKPWWTCGAAMRMPDAIDRIEWLRQRAYPVTSWNLMEEAIDTNDIERAQYALSFFADGRPWETVHHVYSNDVAILDVMARSRIAVGPGHLWHAARTGALPAMAWLVERLGPRALDEEVAYAAANSGSMASVVWLHERGCPWDTRTFLTATLNGSEEMVEFLAAHGCPMDVNAFAAAAVRGNTRMLDCL</sequence>
<keyword evidence="2" id="KW-1185">Reference proteome</keyword>
<organism evidence="1 2">
    <name type="scientific">Tetrabaena socialis</name>
    <dbReference type="NCBI Taxonomy" id="47790"/>
    <lineage>
        <taxon>Eukaryota</taxon>
        <taxon>Viridiplantae</taxon>
        <taxon>Chlorophyta</taxon>
        <taxon>core chlorophytes</taxon>
        <taxon>Chlorophyceae</taxon>
        <taxon>CS clade</taxon>
        <taxon>Chlamydomonadales</taxon>
        <taxon>Tetrabaenaceae</taxon>
        <taxon>Tetrabaena</taxon>
    </lineage>
</organism>
<dbReference type="GO" id="GO:0046513">
    <property type="term" value="P:ceramide biosynthetic process"/>
    <property type="evidence" value="ECO:0007669"/>
    <property type="project" value="TreeGrafter"/>
</dbReference>
<dbReference type="Gene3D" id="1.25.40.20">
    <property type="entry name" value="Ankyrin repeat-containing domain"/>
    <property type="match status" value="1"/>
</dbReference>
<accession>A0A2J7ZL24</accession>
<gene>
    <name evidence="1" type="ORF">TSOC_013189</name>
</gene>
<dbReference type="AlphaFoldDB" id="A0A2J7ZL24"/>
<dbReference type="PANTHER" id="PTHR12393:SF6">
    <property type="entry name" value="SPHINGOMYELIN PHOSPHODIESTERASE 2"/>
    <property type="match status" value="1"/>
</dbReference>
<dbReference type="EMBL" id="PGGS01001080">
    <property type="protein sequence ID" value="PNH00961.1"/>
    <property type="molecule type" value="Genomic_DNA"/>
</dbReference>
<reference evidence="1 2" key="1">
    <citation type="journal article" date="2017" name="Mol. Biol. Evol.">
        <title>The 4-celled Tetrabaena socialis nuclear genome reveals the essential components for genetic control of cell number at the origin of multicellularity in the volvocine lineage.</title>
        <authorList>
            <person name="Featherston J."/>
            <person name="Arakaki Y."/>
            <person name="Hanschen E.R."/>
            <person name="Ferris P.J."/>
            <person name="Michod R.E."/>
            <person name="Olson B.J.S.C."/>
            <person name="Nozaki H."/>
            <person name="Durand P.M."/>
        </authorList>
    </citation>
    <scope>NUCLEOTIDE SEQUENCE [LARGE SCALE GENOMIC DNA]</scope>
    <source>
        <strain evidence="1 2">NIES-571</strain>
    </source>
</reference>
<comment type="caution">
    <text evidence="1">The sequence shown here is derived from an EMBL/GenBank/DDBJ whole genome shotgun (WGS) entry which is preliminary data.</text>
</comment>
<name>A0A2J7ZL24_9CHLO</name>
<feature type="non-terminal residue" evidence="1">
    <location>
        <position position="441"/>
    </location>
</feature>
<dbReference type="GO" id="GO:0071944">
    <property type="term" value="C:cell periphery"/>
    <property type="evidence" value="ECO:0007669"/>
    <property type="project" value="TreeGrafter"/>
</dbReference>
<evidence type="ECO:0000313" key="1">
    <source>
        <dbReference type="EMBL" id="PNH00961.1"/>
    </source>
</evidence>
<dbReference type="GO" id="GO:0016020">
    <property type="term" value="C:membrane"/>
    <property type="evidence" value="ECO:0007669"/>
    <property type="project" value="TreeGrafter"/>
</dbReference>